<feature type="signal peptide" evidence="1">
    <location>
        <begin position="1"/>
        <end position="27"/>
    </location>
</feature>
<dbReference type="AlphaFoldDB" id="A0A926ITY8"/>
<proteinExistence type="predicted"/>
<feature type="chain" id="PRO_5036988394" evidence="1">
    <location>
        <begin position="28"/>
        <end position="456"/>
    </location>
</feature>
<reference evidence="2" key="1">
    <citation type="submission" date="2020-08" db="EMBL/GenBank/DDBJ databases">
        <title>Genome public.</title>
        <authorList>
            <person name="Liu C."/>
            <person name="Sun Q."/>
        </authorList>
    </citation>
    <scope>NUCLEOTIDE SEQUENCE</scope>
    <source>
        <strain evidence="2">NSJ-50</strain>
    </source>
</reference>
<accession>A0A926ITY8</accession>
<dbReference type="RefSeq" id="WP_262431730.1">
    <property type="nucleotide sequence ID" value="NZ_JACRTE010000004.1"/>
</dbReference>
<comment type="caution">
    <text evidence="2">The sequence shown here is derived from an EMBL/GenBank/DDBJ whole genome shotgun (WGS) entry which is preliminary data.</text>
</comment>
<evidence type="ECO:0000313" key="2">
    <source>
        <dbReference type="EMBL" id="MBC8596203.1"/>
    </source>
</evidence>
<gene>
    <name evidence="2" type="ORF">H8706_04875</name>
</gene>
<evidence type="ECO:0000256" key="1">
    <source>
        <dbReference type="SAM" id="SignalP"/>
    </source>
</evidence>
<evidence type="ECO:0000313" key="3">
    <source>
        <dbReference type="Proteomes" id="UP000647416"/>
    </source>
</evidence>
<name>A0A926ITY8_9FIRM</name>
<keyword evidence="3" id="KW-1185">Reference proteome</keyword>
<sequence length="456" mass="49338">MKKYNKFLCALLAVTIFAFSFSAVCLADGEYETEVEVKSFMPPIGEIIVDDTLEGTSSYPIAAALTSSNSVSEDSGNTALMINSWNSVPLVSKDNFINSDKLVVSFDIKATGTSFADAVSGSTFDLTKRSATHFGIRFGGSGEDGAVLSFSSNKNPKVEKETLNMWVASGKAPNSQGSEIPVVQNNTEKDGYVNFTSIYEKRATGVYLTALYVDGENIITEKLKTGYTAAANWWSADGAAKVLLQNRTGKPLYNYYDNILIYAPEKFAVTSVEPDADNMGARVVFNYAIDKTDLPNFTLTDDDGTYACKADRGANSKEIHISFDKAIDLNEKNYYLDIDYVKASAGDILEDARLYLGKEYVGKLDASAVKSADEITVSIDAEAKCDDEVYAVATAFSGDSIVDFKLEKVTLSASGTNSFSLSLNGGDVSNADRVQVFLIDSAENMRIVSSIETPEL</sequence>
<dbReference type="Proteomes" id="UP000647416">
    <property type="component" value="Unassembled WGS sequence"/>
</dbReference>
<keyword evidence="1" id="KW-0732">Signal</keyword>
<organism evidence="2 3">
    <name type="scientific">Qingrenia yutianensis</name>
    <dbReference type="NCBI Taxonomy" id="2763676"/>
    <lineage>
        <taxon>Bacteria</taxon>
        <taxon>Bacillati</taxon>
        <taxon>Bacillota</taxon>
        <taxon>Clostridia</taxon>
        <taxon>Eubacteriales</taxon>
        <taxon>Oscillospiraceae</taxon>
        <taxon>Qingrenia</taxon>
    </lineage>
</organism>
<dbReference type="EMBL" id="JACRTE010000004">
    <property type="protein sequence ID" value="MBC8596203.1"/>
    <property type="molecule type" value="Genomic_DNA"/>
</dbReference>
<protein>
    <submittedName>
        <fullName evidence="2">Uncharacterized protein</fullName>
    </submittedName>
</protein>